<name>A0A916JD77_9BACT</name>
<dbReference type="InterPro" id="IPR027463">
    <property type="entry name" value="AcrB_DN_DC_subdom"/>
</dbReference>
<evidence type="ECO:0000256" key="3">
    <source>
        <dbReference type="ARBA" id="ARBA00022448"/>
    </source>
</evidence>
<reference evidence="9" key="1">
    <citation type="submission" date="2021-04" db="EMBL/GenBank/DDBJ databases">
        <authorList>
            <person name="Rodrigo-Torres L."/>
            <person name="Arahal R. D."/>
            <person name="Lucena T."/>
        </authorList>
    </citation>
    <scope>NUCLEOTIDE SEQUENCE</scope>
    <source>
        <strain evidence="9">CECT 9275</strain>
    </source>
</reference>
<organism evidence="9 10">
    <name type="scientific">Dyadobacter helix</name>
    <dbReference type="NCBI Taxonomy" id="2822344"/>
    <lineage>
        <taxon>Bacteria</taxon>
        <taxon>Pseudomonadati</taxon>
        <taxon>Bacteroidota</taxon>
        <taxon>Cytophagia</taxon>
        <taxon>Cytophagales</taxon>
        <taxon>Spirosomataceae</taxon>
        <taxon>Dyadobacter</taxon>
    </lineage>
</organism>
<evidence type="ECO:0000313" key="9">
    <source>
        <dbReference type="EMBL" id="CAG5003019.1"/>
    </source>
</evidence>
<evidence type="ECO:0000256" key="1">
    <source>
        <dbReference type="ARBA" id="ARBA00004651"/>
    </source>
</evidence>
<evidence type="ECO:0000256" key="7">
    <source>
        <dbReference type="ARBA" id="ARBA00023136"/>
    </source>
</evidence>
<proteinExistence type="inferred from homology"/>
<dbReference type="Gene3D" id="1.20.1640.10">
    <property type="entry name" value="Multidrug efflux transporter AcrB transmembrane domain"/>
    <property type="match status" value="2"/>
</dbReference>
<dbReference type="GO" id="GO:0005886">
    <property type="term" value="C:plasma membrane"/>
    <property type="evidence" value="ECO:0007669"/>
    <property type="project" value="UniProtKB-SubCell"/>
</dbReference>
<evidence type="ECO:0000313" key="10">
    <source>
        <dbReference type="Proteomes" id="UP000680038"/>
    </source>
</evidence>
<dbReference type="GO" id="GO:0042910">
    <property type="term" value="F:xenobiotic transmembrane transporter activity"/>
    <property type="evidence" value="ECO:0007669"/>
    <property type="project" value="TreeGrafter"/>
</dbReference>
<feature type="transmembrane region" description="Helical" evidence="8">
    <location>
        <begin position="952"/>
        <end position="977"/>
    </location>
</feature>
<feature type="transmembrane region" description="Helical" evidence="8">
    <location>
        <begin position="998"/>
        <end position="1017"/>
    </location>
</feature>
<dbReference type="Gene3D" id="3.30.70.1430">
    <property type="entry name" value="Multidrug efflux transporter AcrB pore domain"/>
    <property type="match status" value="2"/>
</dbReference>
<feature type="transmembrane region" description="Helical" evidence="8">
    <location>
        <begin position="394"/>
        <end position="415"/>
    </location>
</feature>
<dbReference type="PANTHER" id="PTHR32063">
    <property type="match status" value="1"/>
</dbReference>
<evidence type="ECO:0000256" key="8">
    <source>
        <dbReference type="SAM" id="Phobius"/>
    </source>
</evidence>
<comment type="caution">
    <text evidence="9">The sequence shown here is derived from an EMBL/GenBank/DDBJ whole genome shotgun (WGS) entry which is preliminary data.</text>
</comment>
<feature type="transmembrane region" description="Helical" evidence="8">
    <location>
        <begin position="6"/>
        <end position="22"/>
    </location>
</feature>
<dbReference type="InterPro" id="IPR004763">
    <property type="entry name" value="CusA-like"/>
</dbReference>
<dbReference type="PANTHER" id="PTHR32063:SF12">
    <property type="entry name" value="CATION EFFLUX SYSTEM PROTEIN"/>
    <property type="match status" value="1"/>
</dbReference>
<keyword evidence="7 8" id="KW-0472">Membrane</keyword>
<dbReference type="PRINTS" id="PR00702">
    <property type="entry name" value="ACRIFLAVINRP"/>
</dbReference>
<accession>A0A916JD77</accession>
<dbReference type="SUPFAM" id="SSF82866">
    <property type="entry name" value="Multidrug efflux transporter AcrB transmembrane domain"/>
    <property type="match status" value="2"/>
</dbReference>
<dbReference type="GO" id="GO:0008324">
    <property type="term" value="F:monoatomic cation transmembrane transporter activity"/>
    <property type="evidence" value="ECO:0007669"/>
    <property type="project" value="InterPro"/>
</dbReference>
<feature type="transmembrane region" description="Helical" evidence="8">
    <location>
        <begin position="43"/>
        <end position="64"/>
    </location>
</feature>
<feature type="transmembrane region" description="Helical" evidence="8">
    <location>
        <begin position="506"/>
        <end position="532"/>
    </location>
</feature>
<feature type="transmembrane region" description="Helical" evidence="8">
    <location>
        <begin position="1029"/>
        <end position="1055"/>
    </location>
</feature>
<feature type="transmembrane region" description="Helical" evidence="8">
    <location>
        <begin position="900"/>
        <end position="919"/>
    </location>
</feature>
<keyword evidence="10" id="KW-1185">Reference proteome</keyword>
<evidence type="ECO:0000256" key="5">
    <source>
        <dbReference type="ARBA" id="ARBA00022692"/>
    </source>
</evidence>
<evidence type="ECO:0000256" key="4">
    <source>
        <dbReference type="ARBA" id="ARBA00022475"/>
    </source>
</evidence>
<keyword evidence="3" id="KW-0813">Transport</keyword>
<evidence type="ECO:0000256" key="2">
    <source>
        <dbReference type="ARBA" id="ARBA00010942"/>
    </source>
</evidence>
<feature type="transmembrane region" description="Helical" evidence="8">
    <location>
        <begin position="564"/>
        <end position="583"/>
    </location>
</feature>
<dbReference type="SUPFAM" id="SSF82714">
    <property type="entry name" value="Multidrug efflux transporter AcrB TolC docking domain, DN and DC subdomains"/>
    <property type="match status" value="2"/>
</dbReference>
<feature type="transmembrane region" description="Helical" evidence="8">
    <location>
        <begin position="926"/>
        <end position="946"/>
    </location>
</feature>
<feature type="transmembrane region" description="Helical" evidence="8">
    <location>
        <begin position="476"/>
        <end position="494"/>
    </location>
</feature>
<protein>
    <submittedName>
        <fullName evidence="9">Cobalt-zinc-cadmium resistance protein CzcA</fullName>
    </submittedName>
</protein>
<dbReference type="InterPro" id="IPR001036">
    <property type="entry name" value="Acrflvin-R"/>
</dbReference>
<dbReference type="Gene3D" id="3.30.2090.10">
    <property type="entry name" value="Multidrug efflux transporter AcrB TolC docking domain, DN and DC subdomains"/>
    <property type="match status" value="2"/>
</dbReference>
<keyword evidence="5 8" id="KW-0812">Transmembrane</keyword>
<dbReference type="EMBL" id="CAJRAF010000002">
    <property type="protein sequence ID" value="CAG5003019.1"/>
    <property type="molecule type" value="Genomic_DNA"/>
</dbReference>
<keyword evidence="6 8" id="KW-1133">Transmembrane helix</keyword>
<comment type="subcellular location">
    <subcellularLocation>
        <location evidence="1">Cell membrane</location>
        <topology evidence="1">Multi-pass membrane protein</topology>
    </subcellularLocation>
</comment>
<feature type="transmembrane region" description="Helical" evidence="8">
    <location>
        <begin position="371"/>
        <end position="387"/>
    </location>
</feature>
<gene>
    <name evidence="9" type="primary">czcA_2</name>
    <name evidence="9" type="ORF">DYBT9275_03029</name>
</gene>
<dbReference type="Pfam" id="PF00873">
    <property type="entry name" value="ACR_tran"/>
    <property type="match status" value="1"/>
</dbReference>
<evidence type="ECO:0000256" key="6">
    <source>
        <dbReference type="ARBA" id="ARBA00022989"/>
    </source>
</evidence>
<comment type="similarity">
    <text evidence="2">Belongs to the resistance-nodulation-cell division (RND) (TC 2.A.6) family.</text>
</comment>
<dbReference type="Gene3D" id="3.30.70.1440">
    <property type="entry name" value="Multidrug efflux transporter AcrB pore domain"/>
    <property type="match status" value="1"/>
</dbReference>
<sequence length="1062" mass="117971">MSGPNMAPSLLFVIRYILFYYRHPVQNYYPMNKFIRGIVGFSLKNRFFIFFITGLLIVAGVVSYQNTPLEAFPDVTNTQIIIVTQWDGRSAEEIERFVTVPIEVAMNSVQQKSNVRSTTMFGLSIIKIIFDDNVEDFFARQQVNNQLRNISLPEGVEPDVQPPYGPTGEIFRFTLKSNDRDSRELLTLHNWVIDRQLRSIPGVADVVAFGGREKIYEVQVNPTKLVKYNITPLEVYQAVTKSNVNVGGDVIEKNGQAYVVRGIGLLNSIPDIENIIVEYVKDNPVLVRDVASVKESDMPRVGQVGLDGNDDVVEGIVVQRKGENPSEVLARIKDKITELNTKILPPDVKMVTFYDRDNLIEFCAHTVKHNLVEGIVLVTVIVFVFMADWRTTVIVSIIIPLALLFAFMCLKLKGMSANLLSMGAIDFGIIIDGAVVMVEGIFVALDHLAHKNGMDRFNRLSKLGLIKKTGGELGKAIFFSKLIIITALIPIFSFQKVEGKMFTPLAYTLGFALLGALFYTLTLVPVLCSFLLNKNVREKSNPIVRFFDNTVSKGFEWCYARKKLSVILASAFLVISLFSAKLLGTEFLPTLNEGALWVEAKMPMSSSLTETIKMVKVLRAKINEFPEVNGVLSQTGRSNDGTDPSGFYYVQMQVNLKPKDEWKRKISQDQLIEEMDKKLKQFQGINYNYSQPIIDNVAEAVAGMNASNAVKIFGDDLETLNQKANQVLEAIQGVPGIKDVGILRNIGQPEIRVILHDHKLAQYGVSIADVQAVIEMAIGGKTASILYEGERKFDIRLRYEQQYRRDISDIQQLMVPTLTGDKIPLKEVSTIQTVTGPAFIYRDNNKRFIGVKFSVRERDLGSTIADAQSRVKPLLKSLPKGYSVSWSGEFENQVRATARLGQVVPISLIGIFILLFIMFSNAKDAGLVLINVPFALIGGILALHATHMNFGISAGVGFIALFGLCVQNGVILISVFNKNLAAHMPLDEAIREGVKSRIRPVIMTALMAAIGLLPAATSTGIGSETQKPLAIVVIGGLITATVLTLLIFPIIYGFFYRKKRLI</sequence>
<dbReference type="SUPFAM" id="SSF82693">
    <property type="entry name" value="Multidrug efflux transporter AcrB pore domain, PN1, PN2, PC1 and PC2 subdomains"/>
    <property type="match status" value="3"/>
</dbReference>
<feature type="transmembrane region" description="Helical" evidence="8">
    <location>
        <begin position="427"/>
        <end position="449"/>
    </location>
</feature>
<keyword evidence="4" id="KW-1003">Cell membrane</keyword>
<dbReference type="Gene3D" id="3.30.70.1320">
    <property type="entry name" value="Multidrug efflux transporter AcrB pore domain like"/>
    <property type="match status" value="1"/>
</dbReference>
<dbReference type="Proteomes" id="UP000680038">
    <property type="component" value="Unassembled WGS sequence"/>
</dbReference>
<dbReference type="AlphaFoldDB" id="A0A916JD77"/>
<dbReference type="NCBIfam" id="TIGR00914">
    <property type="entry name" value="2A0601"/>
    <property type="match status" value="1"/>
</dbReference>